<evidence type="ECO:0000313" key="2">
    <source>
        <dbReference type="EMBL" id="OEJ30484.1"/>
    </source>
</evidence>
<accession>A0A1E5PLT5</accession>
<dbReference type="OrthoDB" id="9814706at2"/>
<dbReference type="InterPro" id="IPR005107">
    <property type="entry name" value="CO_DH_flav_C"/>
</dbReference>
<dbReference type="EMBL" id="MEHK01000001">
    <property type="protein sequence ID" value="OEJ30484.1"/>
    <property type="molecule type" value="Genomic_DNA"/>
</dbReference>
<dbReference type="InterPro" id="IPR051312">
    <property type="entry name" value="Diverse_Substr_Oxidored"/>
</dbReference>
<dbReference type="PANTHER" id="PTHR42659:SF1">
    <property type="entry name" value="OXIDOREDUCTASE"/>
    <property type="match status" value="1"/>
</dbReference>
<reference evidence="2 3" key="1">
    <citation type="submission" date="2016-08" db="EMBL/GenBank/DDBJ databases">
        <title>The complete genome of Streptomyces subrutilus 10-1-1.</title>
        <authorList>
            <person name="Chen X."/>
        </authorList>
    </citation>
    <scope>NUCLEOTIDE SEQUENCE [LARGE SCALE GENOMIC DNA]</scope>
    <source>
        <strain evidence="2 3">10-1-1</strain>
    </source>
</reference>
<name>A0A1E5PLT5_9ACTN</name>
<dbReference type="RefSeq" id="WP_069918629.1">
    <property type="nucleotide sequence ID" value="NZ_MEHK01000001.1"/>
</dbReference>
<sequence length="97" mass="9996">MVEATARLAFDGATITHAAVAAGAVGRVPLRLPEVEAALIGREPTPGLLAEAAATVLARCRPLPQTAYKATLFRDTVLEVLEQAAAPPGAGRAQPRD</sequence>
<dbReference type="PANTHER" id="PTHR42659">
    <property type="entry name" value="XANTHINE DEHYDROGENASE SUBUNIT C-RELATED"/>
    <property type="match status" value="1"/>
</dbReference>
<dbReference type="SUPFAM" id="SSF55447">
    <property type="entry name" value="CO dehydrogenase flavoprotein C-terminal domain-like"/>
    <property type="match status" value="1"/>
</dbReference>
<evidence type="ECO:0000313" key="3">
    <source>
        <dbReference type="Proteomes" id="UP000095705"/>
    </source>
</evidence>
<dbReference type="Gene3D" id="3.30.390.50">
    <property type="entry name" value="CO dehydrogenase flavoprotein, C-terminal domain"/>
    <property type="match status" value="1"/>
</dbReference>
<dbReference type="STRING" id="36818.BGK67_03155"/>
<feature type="domain" description="CO dehydrogenase flavoprotein C-terminal" evidence="1">
    <location>
        <begin position="2"/>
        <end position="81"/>
    </location>
</feature>
<proteinExistence type="predicted"/>
<protein>
    <recommendedName>
        <fullName evidence="1">CO dehydrogenase flavoprotein C-terminal domain-containing protein</fullName>
    </recommendedName>
</protein>
<keyword evidence="3" id="KW-1185">Reference proteome</keyword>
<dbReference type="Pfam" id="PF03450">
    <property type="entry name" value="CO_deh_flav_C"/>
    <property type="match status" value="1"/>
</dbReference>
<dbReference type="InterPro" id="IPR036683">
    <property type="entry name" value="CO_DH_flav_C_dom_sf"/>
</dbReference>
<comment type="caution">
    <text evidence="2">The sequence shown here is derived from an EMBL/GenBank/DDBJ whole genome shotgun (WGS) entry which is preliminary data.</text>
</comment>
<dbReference type="AlphaFoldDB" id="A0A1E5PLT5"/>
<dbReference type="Proteomes" id="UP000095705">
    <property type="component" value="Unassembled WGS sequence"/>
</dbReference>
<gene>
    <name evidence="2" type="ORF">BGK67_03155</name>
</gene>
<organism evidence="2 3">
    <name type="scientific">Streptomyces subrutilus</name>
    <dbReference type="NCBI Taxonomy" id="36818"/>
    <lineage>
        <taxon>Bacteria</taxon>
        <taxon>Bacillati</taxon>
        <taxon>Actinomycetota</taxon>
        <taxon>Actinomycetes</taxon>
        <taxon>Kitasatosporales</taxon>
        <taxon>Streptomycetaceae</taxon>
        <taxon>Streptomyces</taxon>
    </lineage>
</organism>
<evidence type="ECO:0000259" key="1">
    <source>
        <dbReference type="Pfam" id="PF03450"/>
    </source>
</evidence>